<proteinExistence type="predicted"/>
<dbReference type="EMBL" id="BPMK01000008">
    <property type="protein sequence ID" value="GIZ52039.1"/>
    <property type="molecule type" value="Genomic_DNA"/>
</dbReference>
<dbReference type="Proteomes" id="UP000887222">
    <property type="component" value="Unassembled WGS sequence"/>
</dbReference>
<evidence type="ECO:0000256" key="1">
    <source>
        <dbReference type="SAM" id="MobiDB-lite"/>
    </source>
</evidence>
<sequence length="81" mass="8918">MFARIRVHPASKRSNKSNKHVETISLLANEFRVYSFCAVTTFREPEDGPFAHTRSLPHAGAEQARRAGAAGRDAGRHTVTA</sequence>
<keyword evidence="3" id="KW-1185">Reference proteome</keyword>
<protein>
    <submittedName>
        <fullName evidence="2">Uncharacterized protein</fullName>
    </submittedName>
</protein>
<gene>
    <name evidence="2" type="ORF">NCCP691_20530</name>
</gene>
<accession>A0ABQ4Q5P6</accession>
<evidence type="ECO:0000313" key="2">
    <source>
        <dbReference type="EMBL" id="GIZ52039.1"/>
    </source>
</evidence>
<feature type="region of interest" description="Disordered" evidence="1">
    <location>
        <begin position="48"/>
        <end position="81"/>
    </location>
</feature>
<organism evidence="2 3">
    <name type="scientific">Noviherbaspirillum aridicola</name>
    <dbReference type="NCBI Taxonomy" id="2849687"/>
    <lineage>
        <taxon>Bacteria</taxon>
        <taxon>Pseudomonadati</taxon>
        <taxon>Pseudomonadota</taxon>
        <taxon>Betaproteobacteria</taxon>
        <taxon>Burkholderiales</taxon>
        <taxon>Oxalobacteraceae</taxon>
        <taxon>Noviherbaspirillum</taxon>
    </lineage>
</organism>
<name>A0ABQ4Q5P6_9BURK</name>
<evidence type="ECO:0000313" key="3">
    <source>
        <dbReference type="Proteomes" id="UP000887222"/>
    </source>
</evidence>
<reference evidence="2 3" key="1">
    <citation type="journal article" date="2022" name="Int. J. Syst. Evol. Microbiol.">
        <title>Noviherbaspirillum aridicola sp. nov., isolated from an arid soil in Pakistan.</title>
        <authorList>
            <person name="Khan I.U."/>
            <person name="Saqib M."/>
            <person name="Amin A."/>
            <person name="Hussain F."/>
            <person name="Li L."/>
            <person name="Liu Y.H."/>
            <person name="Fang B.Z."/>
            <person name="Ahmed I."/>
            <person name="Li W.J."/>
        </authorList>
    </citation>
    <scope>NUCLEOTIDE SEQUENCE [LARGE SCALE GENOMIC DNA]</scope>
    <source>
        <strain evidence="2 3">NCCP-691</strain>
    </source>
</reference>
<comment type="caution">
    <text evidence="2">The sequence shown here is derived from an EMBL/GenBank/DDBJ whole genome shotgun (WGS) entry which is preliminary data.</text>
</comment>
<feature type="compositionally biased region" description="Low complexity" evidence="1">
    <location>
        <begin position="59"/>
        <end position="72"/>
    </location>
</feature>